<evidence type="ECO:0000313" key="8">
    <source>
        <dbReference type="EMBL" id="KAF7730264.1"/>
    </source>
</evidence>
<evidence type="ECO:0000256" key="3">
    <source>
        <dbReference type="ARBA" id="ARBA00022723"/>
    </source>
</evidence>
<evidence type="ECO:0000256" key="5">
    <source>
        <dbReference type="ARBA" id="ARBA00022842"/>
    </source>
</evidence>
<dbReference type="GO" id="GO:0016818">
    <property type="term" value="F:hydrolase activity, acting on acid anhydrides, in phosphorus-containing anhydrides"/>
    <property type="evidence" value="ECO:0007669"/>
    <property type="project" value="InterPro"/>
</dbReference>
<name>A0A8H7BTJ6_9FUNG</name>
<evidence type="ECO:0000256" key="2">
    <source>
        <dbReference type="ARBA" id="ARBA00001946"/>
    </source>
</evidence>
<dbReference type="InterPro" id="IPR000086">
    <property type="entry name" value="NUDIX_hydrolase_dom"/>
</dbReference>
<dbReference type="InterPro" id="IPR039121">
    <property type="entry name" value="NUDT19"/>
</dbReference>
<dbReference type="PANTHER" id="PTHR12318:SF0">
    <property type="entry name" value="ACYL-COENZYME A DIPHOSPHATASE NUDT19"/>
    <property type="match status" value="1"/>
</dbReference>
<keyword evidence="9" id="KW-1185">Reference proteome</keyword>
<dbReference type="InterPro" id="IPR015797">
    <property type="entry name" value="NUDIX_hydrolase-like_dom_sf"/>
</dbReference>
<keyword evidence="3" id="KW-0479">Metal-binding</keyword>
<dbReference type="OrthoDB" id="1695362at2759"/>
<dbReference type="Proteomes" id="UP000605846">
    <property type="component" value="Unassembled WGS sequence"/>
</dbReference>
<dbReference type="CDD" id="cd18870">
    <property type="entry name" value="NUDIX_AcylCoAdiphos_Nudt19"/>
    <property type="match status" value="1"/>
</dbReference>
<dbReference type="GO" id="GO:0005739">
    <property type="term" value="C:mitochondrion"/>
    <property type="evidence" value="ECO:0007669"/>
    <property type="project" value="TreeGrafter"/>
</dbReference>
<evidence type="ECO:0000259" key="7">
    <source>
        <dbReference type="PROSITE" id="PS51462"/>
    </source>
</evidence>
<keyword evidence="5" id="KW-0460">Magnesium</keyword>
<organism evidence="8 9">
    <name type="scientific">Apophysomyces ossiformis</name>
    <dbReference type="NCBI Taxonomy" id="679940"/>
    <lineage>
        <taxon>Eukaryota</taxon>
        <taxon>Fungi</taxon>
        <taxon>Fungi incertae sedis</taxon>
        <taxon>Mucoromycota</taxon>
        <taxon>Mucoromycotina</taxon>
        <taxon>Mucoromycetes</taxon>
        <taxon>Mucorales</taxon>
        <taxon>Mucorineae</taxon>
        <taxon>Mucoraceae</taxon>
        <taxon>Apophysomyces</taxon>
    </lineage>
</organism>
<dbReference type="AlphaFoldDB" id="A0A8H7BTJ6"/>
<evidence type="ECO:0000313" key="9">
    <source>
        <dbReference type="Proteomes" id="UP000605846"/>
    </source>
</evidence>
<accession>A0A8H7BTJ6</accession>
<evidence type="ECO:0000256" key="6">
    <source>
        <dbReference type="ARBA" id="ARBA00023211"/>
    </source>
</evidence>
<dbReference type="PANTHER" id="PTHR12318">
    <property type="entry name" value="TESTOSTERONE-REGULATED PROTEIN RP2"/>
    <property type="match status" value="1"/>
</dbReference>
<keyword evidence="6" id="KW-0464">Manganese</keyword>
<dbReference type="SUPFAM" id="SSF55811">
    <property type="entry name" value="Nudix"/>
    <property type="match status" value="1"/>
</dbReference>
<evidence type="ECO:0000256" key="1">
    <source>
        <dbReference type="ARBA" id="ARBA00001936"/>
    </source>
</evidence>
<sequence length="305" mass="34804">MSTLSNPTVIRPSATLIVVAPTTENTEHGCNYRVLMMKRNAKSSFINAHVFPGGVVDSFDHASHWSNNRDDISLTSKICAIRETFEESGVLLTDPPASAVPQLDASDWRKKVHDDASQFKVMCDMFQLQPATDRLVSFANWVTPLHEKKRYNTEFFLTVLKDKVLPTDADGEETVQLDWFTPDEALTQWRQKQILLFPPQFYCLYLMQQIPDYQLLSSKVGLGTLRTQDGRVISILPQLSPVEEDDPMKKDEYHHCLVYPGDAAYVGSDTYNRPGQKHRIYFRGRMQDFVVDRNVDVSDIIKAKI</sequence>
<proteinExistence type="predicted"/>
<dbReference type="PROSITE" id="PS51462">
    <property type="entry name" value="NUDIX"/>
    <property type="match status" value="1"/>
</dbReference>
<comment type="cofactor">
    <cofactor evidence="1">
        <name>Mn(2+)</name>
        <dbReference type="ChEBI" id="CHEBI:29035"/>
    </cofactor>
</comment>
<comment type="cofactor">
    <cofactor evidence="2">
        <name>Mg(2+)</name>
        <dbReference type="ChEBI" id="CHEBI:18420"/>
    </cofactor>
</comment>
<dbReference type="EMBL" id="JABAYA010000017">
    <property type="protein sequence ID" value="KAF7730264.1"/>
    <property type="molecule type" value="Genomic_DNA"/>
</dbReference>
<dbReference type="GO" id="GO:0046872">
    <property type="term" value="F:metal ion binding"/>
    <property type="evidence" value="ECO:0007669"/>
    <property type="project" value="UniProtKB-KW"/>
</dbReference>
<keyword evidence="4" id="KW-0378">Hydrolase</keyword>
<protein>
    <recommendedName>
        <fullName evidence="7">Nudix hydrolase domain-containing protein</fullName>
    </recommendedName>
</protein>
<feature type="domain" description="Nudix hydrolase" evidence="7">
    <location>
        <begin position="9"/>
        <end position="203"/>
    </location>
</feature>
<gene>
    <name evidence="8" type="ORF">EC973_002507</name>
</gene>
<reference evidence="8" key="1">
    <citation type="submission" date="2020-01" db="EMBL/GenBank/DDBJ databases">
        <title>Genome Sequencing of Three Apophysomyces-Like Fungal Strains Confirms a Novel Fungal Genus in the Mucoromycota with divergent Burkholderia-like Endosymbiotic Bacteria.</title>
        <authorList>
            <person name="Stajich J.E."/>
            <person name="Macias A.M."/>
            <person name="Carter-House D."/>
            <person name="Lovett B."/>
            <person name="Kasson L.R."/>
            <person name="Berry K."/>
            <person name="Grigoriev I."/>
            <person name="Chang Y."/>
            <person name="Spatafora J."/>
            <person name="Kasson M.T."/>
        </authorList>
    </citation>
    <scope>NUCLEOTIDE SEQUENCE</scope>
    <source>
        <strain evidence="8">NRRL A-21654</strain>
    </source>
</reference>
<dbReference type="Gene3D" id="3.90.79.10">
    <property type="entry name" value="Nucleoside Triphosphate Pyrophosphohydrolase"/>
    <property type="match status" value="1"/>
</dbReference>
<comment type="caution">
    <text evidence="8">The sequence shown here is derived from an EMBL/GenBank/DDBJ whole genome shotgun (WGS) entry which is preliminary data.</text>
</comment>
<evidence type="ECO:0000256" key="4">
    <source>
        <dbReference type="ARBA" id="ARBA00022801"/>
    </source>
</evidence>